<comment type="subcellular location">
    <subcellularLocation>
        <location evidence="1">Endoplasmic reticulum</location>
    </subcellularLocation>
</comment>
<accession>A0A6A5S592</accession>
<keyword evidence="8" id="KW-1185">Reference proteome</keyword>
<evidence type="ECO:0000313" key="8">
    <source>
        <dbReference type="Proteomes" id="UP000800038"/>
    </source>
</evidence>
<evidence type="ECO:0000256" key="1">
    <source>
        <dbReference type="ARBA" id="ARBA00004240"/>
    </source>
</evidence>
<name>A0A6A5S592_9PLEO</name>
<keyword evidence="3" id="KW-0256">Endoplasmic reticulum</keyword>
<organism evidence="7 8">
    <name type="scientific">Clathrospora elynae</name>
    <dbReference type="NCBI Taxonomy" id="706981"/>
    <lineage>
        <taxon>Eukaryota</taxon>
        <taxon>Fungi</taxon>
        <taxon>Dikarya</taxon>
        <taxon>Ascomycota</taxon>
        <taxon>Pezizomycotina</taxon>
        <taxon>Dothideomycetes</taxon>
        <taxon>Pleosporomycetidae</taxon>
        <taxon>Pleosporales</taxon>
        <taxon>Diademaceae</taxon>
        <taxon>Clathrospora</taxon>
    </lineage>
</organism>
<keyword evidence="4" id="KW-0653">Protein transport</keyword>
<feature type="region of interest" description="Disordered" evidence="5">
    <location>
        <begin position="873"/>
        <end position="908"/>
    </location>
</feature>
<evidence type="ECO:0000256" key="3">
    <source>
        <dbReference type="ARBA" id="ARBA00022824"/>
    </source>
</evidence>
<dbReference type="Proteomes" id="UP000800038">
    <property type="component" value="Unassembled WGS sequence"/>
</dbReference>
<evidence type="ECO:0000256" key="4">
    <source>
        <dbReference type="ARBA" id="ARBA00022927"/>
    </source>
</evidence>
<dbReference type="GO" id="GO:0015031">
    <property type="term" value="P:protein transport"/>
    <property type="evidence" value="ECO:0007669"/>
    <property type="project" value="UniProtKB-KW"/>
</dbReference>
<evidence type="ECO:0000256" key="2">
    <source>
        <dbReference type="ARBA" id="ARBA00022448"/>
    </source>
</evidence>
<dbReference type="GO" id="GO:0006890">
    <property type="term" value="P:retrograde vesicle-mediated transport, Golgi to endoplasmic reticulum"/>
    <property type="evidence" value="ECO:0007669"/>
    <property type="project" value="InterPro"/>
</dbReference>
<sequence>MANLQELAKLSGPHCVLLAVQYATESKITALRALAALRHVDLPLQLTLSILLTYLPEETDPLLYCEYLQDLASDSRDPGDKPATLDISSVEQLSHSRAKKRRHALALLPVIHPLYAEETELDLLSHFLIHRAHRIDAQTGLLDLVPQLVVPFLDYSEYLRTWFISTVLPLLRLSYEYYPQKNPTTSLDDFATLKGKRAIDYQLSNTRHASGADTHNAARDLKGMVAPWLCGANHRKRRKITAEGRRASIVQEQKREPGDWDCLFQWLLHTSKDHLALVTAAITEWDGPEDMDLGGYEEGRDYVEEEEQGLLEMNYAQTALACLYLIDKSDVGSLQMAHSLLGRICSLLNYDPPPELTVSVDALPSYDLKDPVLRDSTTALLREERLLEADNVLTRPGAESFRILELIIFSSCALSTLQHPIPIRDIAKMSLRDDYNEQFSLLQKILHTLSSGSKQDSDQWSTIRSKLLWLWHWGTTAHDDDRHAQGIFGMLESKTIETEILKAMLESNHFPLAIELYIKPTFGQQPLLSSDVEQVVLASAMLHYDNASNGNRTRGGMKRADDIIAAFAPHFSSSTRFRRFQALLAATHALSFYSLILQHGVPFQPVNIRVSSNPLSLVRKLLSQNSGSYTKLDDLISIGQNLVVAMPSTIMDEAAEAVPLNAAVIDRRKVAAERRVIGMAIEAALEEDDFETAYSYVVNRLSPATPSPTPSVSTQFFSFGSVDTDDQEDEAGDIAWRAALRAGRYNSSPSSNSWSQAASAARPDLRRLEQRMELLSQALLLAPPNHLEEVLGVWQQCEAETIHLLTQETAAEERFNDAADRKLPGAFDLETIAVQPRREVGRGAVEEAPMGLFDVARGAAAAFSKTAFPLRGSAQAASKAEPEDTRGSGRVSLDLSDSGSIGGNEERVRRRDMVANAATGALAQGIGWMLGAKPVTE</sequence>
<feature type="domain" description="Sec39" evidence="6">
    <location>
        <begin position="16"/>
        <end position="814"/>
    </location>
</feature>
<dbReference type="InterPro" id="IPR013244">
    <property type="entry name" value="Sec39_domain"/>
</dbReference>
<evidence type="ECO:0000313" key="7">
    <source>
        <dbReference type="EMBL" id="KAF1935292.1"/>
    </source>
</evidence>
<dbReference type="PANTHER" id="PTHR40787:SF3">
    <property type="entry name" value="PROTEIN TRANSPORT PROTEIN SEC39"/>
    <property type="match status" value="1"/>
</dbReference>
<dbReference type="PANTHER" id="PTHR40787">
    <property type="entry name" value="SECRETED PROTEIN"/>
    <property type="match status" value="1"/>
</dbReference>
<gene>
    <name evidence="7" type="ORF">EJ02DRAFT_460505</name>
</gene>
<protein>
    <submittedName>
        <fullName evidence="7">Secretory pathway Sec39</fullName>
    </submittedName>
</protein>
<evidence type="ECO:0000256" key="5">
    <source>
        <dbReference type="SAM" id="MobiDB-lite"/>
    </source>
</evidence>
<dbReference type="EMBL" id="ML976288">
    <property type="protein sequence ID" value="KAF1935292.1"/>
    <property type="molecule type" value="Genomic_DNA"/>
</dbReference>
<dbReference type="OrthoDB" id="3434013at2759"/>
<keyword evidence="2" id="KW-0813">Transport</keyword>
<reference evidence="7" key="1">
    <citation type="journal article" date="2020" name="Stud. Mycol.">
        <title>101 Dothideomycetes genomes: a test case for predicting lifestyles and emergence of pathogens.</title>
        <authorList>
            <person name="Haridas S."/>
            <person name="Albert R."/>
            <person name="Binder M."/>
            <person name="Bloem J."/>
            <person name="Labutti K."/>
            <person name="Salamov A."/>
            <person name="Andreopoulos B."/>
            <person name="Baker S."/>
            <person name="Barry K."/>
            <person name="Bills G."/>
            <person name="Bluhm B."/>
            <person name="Cannon C."/>
            <person name="Castanera R."/>
            <person name="Culley D."/>
            <person name="Daum C."/>
            <person name="Ezra D."/>
            <person name="Gonzalez J."/>
            <person name="Henrissat B."/>
            <person name="Kuo A."/>
            <person name="Liang C."/>
            <person name="Lipzen A."/>
            <person name="Lutzoni F."/>
            <person name="Magnuson J."/>
            <person name="Mondo S."/>
            <person name="Nolan M."/>
            <person name="Ohm R."/>
            <person name="Pangilinan J."/>
            <person name="Park H.-J."/>
            <person name="Ramirez L."/>
            <person name="Alfaro M."/>
            <person name="Sun H."/>
            <person name="Tritt A."/>
            <person name="Yoshinaga Y."/>
            <person name="Zwiers L.-H."/>
            <person name="Turgeon B."/>
            <person name="Goodwin S."/>
            <person name="Spatafora J."/>
            <person name="Crous P."/>
            <person name="Grigoriev I."/>
        </authorList>
    </citation>
    <scope>NUCLEOTIDE SEQUENCE</scope>
    <source>
        <strain evidence="7">CBS 161.51</strain>
    </source>
</reference>
<proteinExistence type="predicted"/>
<dbReference type="AlphaFoldDB" id="A0A6A5S592"/>
<evidence type="ECO:0000259" key="6">
    <source>
        <dbReference type="Pfam" id="PF08314"/>
    </source>
</evidence>
<dbReference type="Pfam" id="PF08314">
    <property type="entry name" value="Sec39"/>
    <property type="match status" value="1"/>
</dbReference>
<dbReference type="GO" id="GO:0005783">
    <property type="term" value="C:endoplasmic reticulum"/>
    <property type="evidence" value="ECO:0007669"/>
    <property type="project" value="UniProtKB-SubCell"/>
</dbReference>